<accession>A0AAD7ICM1</accession>
<dbReference type="Gene3D" id="3.90.25.10">
    <property type="entry name" value="UDP-galactose 4-epimerase, domain 1"/>
    <property type="match status" value="1"/>
</dbReference>
<evidence type="ECO:0000256" key="1">
    <source>
        <dbReference type="ARBA" id="ARBA00022857"/>
    </source>
</evidence>
<keyword evidence="1" id="KW-0521">NADP</keyword>
<dbReference type="AlphaFoldDB" id="A0AAD7ICM1"/>
<name>A0AAD7ICM1_9AGAR</name>
<gene>
    <name evidence="4" type="ORF">B0H16DRAFT_58701</name>
</gene>
<dbReference type="InterPro" id="IPR036291">
    <property type="entry name" value="NAD(P)-bd_dom_sf"/>
</dbReference>
<dbReference type="Proteomes" id="UP001215598">
    <property type="component" value="Unassembled WGS sequence"/>
</dbReference>
<dbReference type="EMBL" id="JARKIB010000104">
    <property type="protein sequence ID" value="KAJ7740104.1"/>
    <property type="molecule type" value="Genomic_DNA"/>
</dbReference>
<keyword evidence="2" id="KW-0560">Oxidoreductase</keyword>
<evidence type="ECO:0000313" key="5">
    <source>
        <dbReference type="Proteomes" id="UP001215598"/>
    </source>
</evidence>
<evidence type="ECO:0000313" key="4">
    <source>
        <dbReference type="EMBL" id="KAJ7740104.1"/>
    </source>
</evidence>
<organism evidence="4 5">
    <name type="scientific">Mycena metata</name>
    <dbReference type="NCBI Taxonomy" id="1033252"/>
    <lineage>
        <taxon>Eukaryota</taxon>
        <taxon>Fungi</taxon>
        <taxon>Dikarya</taxon>
        <taxon>Basidiomycota</taxon>
        <taxon>Agaricomycotina</taxon>
        <taxon>Agaricomycetes</taxon>
        <taxon>Agaricomycetidae</taxon>
        <taxon>Agaricales</taxon>
        <taxon>Marasmiineae</taxon>
        <taxon>Mycenaceae</taxon>
        <taxon>Mycena</taxon>
    </lineage>
</organism>
<protein>
    <recommendedName>
        <fullName evidence="3">NmrA-like domain-containing protein</fullName>
    </recommendedName>
</protein>
<sequence length="308" mass="34684">MLSVAIWGAAGYMGAPFSRALLKAHRQGLLRFVILHRPESDLGRYPADIEKRCISLDDGEVSAAVMDLQVVISAVSWRAHDSQYRLIDALKGSEQLITFFPSEYVTPHRAEDLTSPHFADSREKEKVREYCATHGVPYTVLANATVLEILFNFGDSSSFNPRKNKLELYWPLGDGTRGLTSKEFSGQVLVYLLLHRLADLPNRSFSLVEISFGARDLITLFTKLHDGQEPTIVKYTEEDYQRDLQRDFMGALGAASKKGMALGAKWPGEMVSKFPGWQERTLEDYVKECMTMEPLTFDTFNSADLSKD</sequence>
<keyword evidence="5" id="KW-1185">Reference proteome</keyword>
<feature type="domain" description="NmrA-like" evidence="3">
    <location>
        <begin position="4"/>
        <end position="142"/>
    </location>
</feature>
<dbReference type="SUPFAM" id="SSF51735">
    <property type="entry name" value="NAD(P)-binding Rossmann-fold domains"/>
    <property type="match status" value="1"/>
</dbReference>
<dbReference type="GO" id="GO:0016491">
    <property type="term" value="F:oxidoreductase activity"/>
    <property type="evidence" value="ECO:0007669"/>
    <property type="project" value="UniProtKB-KW"/>
</dbReference>
<evidence type="ECO:0000259" key="3">
    <source>
        <dbReference type="Pfam" id="PF05368"/>
    </source>
</evidence>
<proteinExistence type="predicted"/>
<dbReference type="PANTHER" id="PTHR47706:SF9">
    <property type="entry name" value="NMRA-LIKE DOMAIN-CONTAINING PROTEIN-RELATED"/>
    <property type="match status" value="1"/>
</dbReference>
<dbReference type="PANTHER" id="PTHR47706">
    <property type="entry name" value="NMRA-LIKE FAMILY PROTEIN"/>
    <property type="match status" value="1"/>
</dbReference>
<dbReference type="Pfam" id="PF05368">
    <property type="entry name" value="NmrA"/>
    <property type="match status" value="1"/>
</dbReference>
<reference evidence="4" key="1">
    <citation type="submission" date="2023-03" db="EMBL/GenBank/DDBJ databases">
        <title>Massive genome expansion in bonnet fungi (Mycena s.s.) driven by repeated elements and novel gene families across ecological guilds.</title>
        <authorList>
            <consortium name="Lawrence Berkeley National Laboratory"/>
            <person name="Harder C.B."/>
            <person name="Miyauchi S."/>
            <person name="Viragh M."/>
            <person name="Kuo A."/>
            <person name="Thoen E."/>
            <person name="Andreopoulos B."/>
            <person name="Lu D."/>
            <person name="Skrede I."/>
            <person name="Drula E."/>
            <person name="Henrissat B."/>
            <person name="Morin E."/>
            <person name="Kohler A."/>
            <person name="Barry K."/>
            <person name="LaButti K."/>
            <person name="Morin E."/>
            <person name="Salamov A."/>
            <person name="Lipzen A."/>
            <person name="Mereny Z."/>
            <person name="Hegedus B."/>
            <person name="Baldrian P."/>
            <person name="Stursova M."/>
            <person name="Weitz H."/>
            <person name="Taylor A."/>
            <person name="Grigoriev I.V."/>
            <person name="Nagy L.G."/>
            <person name="Martin F."/>
            <person name="Kauserud H."/>
        </authorList>
    </citation>
    <scope>NUCLEOTIDE SEQUENCE</scope>
    <source>
        <strain evidence="4">CBHHK182m</strain>
    </source>
</reference>
<dbReference type="InterPro" id="IPR051609">
    <property type="entry name" value="NmrA/Isoflavone_reductase-like"/>
</dbReference>
<dbReference type="Gene3D" id="3.40.50.720">
    <property type="entry name" value="NAD(P)-binding Rossmann-like Domain"/>
    <property type="match status" value="1"/>
</dbReference>
<dbReference type="InterPro" id="IPR008030">
    <property type="entry name" value="NmrA-like"/>
</dbReference>
<comment type="caution">
    <text evidence="4">The sequence shown here is derived from an EMBL/GenBank/DDBJ whole genome shotgun (WGS) entry which is preliminary data.</text>
</comment>
<evidence type="ECO:0000256" key="2">
    <source>
        <dbReference type="ARBA" id="ARBA00023002"/>
    </source>
</evidence>